<gene>
    <name evidence="11" type="primary">gspI</name>
    <name evidence="11" type="ORF">CNE99_10695</name>
</gene>
<dbReference type="GO" id="GO:0015628">
    <property type="term" value="P:protein secretion by the type II secretion system"/>
    <property type="evidence" value="ECO:0007669"/>
    <property type="project" value="UniProtKB-UniRule"/>
</dbReference>
<evidence type="ECO:0000313" key="12">
    <source>
        <dbReference type="Proteomes" id="UP000219327"/>
    </source>
</evidence>
<comment type="PTM">
    <text evidence="9">Cleaved by prepilin peptidase.</text>
</comment>
<dbReference type="InterPro" id="IPR003413">
    <property type="entry name" value="T2SS_GspI_C"/>
</dbReference>
<evidence type="ECO:0000256" key="9">
    <source>
        <dbReference type="RuleBase" id="RU368030"/>
    </source>
</evidence>
<accession>A0A2A5WH62</accession>
<evidence type="ECO:0000256" key="3">
    <source>
        <dbReference type="ARBA" id="ARBA00022475"/>
    </source>
</evidence>
<evidence type="ECO:0000256" key="4">
    <source>
        <dbReference type="ARBA" id="ARBA00022481"/>
    </source>
</evidence>
<reference evidence="11 12" key="1">
    <citation type="submission" date="2017-08" db="EMBL/GenBank/DDBJ databases">
        <title>Fine stratification of microbial communities through a metagenomic profile of the photic zone.</title>
        <authorList>
            <person name="Haro-Moreno J.M."/>
            <person name="Lopez-Perez M."/>
            <person name="De La Torre J."/>
            <person name="Picazo A."/>
            <person name="Camacho A."/>
            <person name="Rodriguez-Valera F."/>
        </authorList>
    </citation>
    <scope>NUCLEOTIDE SEQUENCE [LARGE SCALE GENOMIC DNA]</scope>
    <source>
        <strain evidence="11">MED-G24</strain>
    </source>
</reference>
<dbReference type="InterPro" id="IPR010052">
    <property type="entry name" value="T2SS_protein-GspI"/>
</dbReference>
<keyword evidence="4 9" id="KW-0488">Methylation</keyword>
<dbReference type="NCBIfam" id="TIGR02532">
    <property type="entry name" value="IV_pilin_GFxxxE"/>
    <property type="match status" value="1"/>
</dbReference>
<dbReference type="EMBL" id="NTKD01000083">
    <property type="protein sequence ID" value="PDH35741.1"/>
    <property type="molecule type" value="Genomic_DNA"/>
</dbReference>
<comment type="subcellular location">
    <subcellularLocation>
        <location evidence="1 9">Cell inner membrane</location>
        <topology evidence="1 9">Single-pass membrane protein</topology>
    </subcellularLocation>
</comment>
<dbReference type="PANTHER" id="PTHR38779">
    <property type="entry name" value="TYPE II SECRETION SYSTEM PROTEIN I-RELATED"/>
    <property type="match status" value="1"/>
</dbReference>
<dbReference type="NCBIfam" id="TIGR01707">
    <property type="entry name" value="gspI"/>
    <property type="match status" value="1"/>
</dbReference>
<protein>
    <recommendedName>
        <fullName evidence="9">Type II secretion system protein I</fullName>
        <shortName evidence="9">T2SS minor pseudopilin I</shortName>
    </recommendedName>
</protein>
<evidence type="ECO:0000256" key="6">
    <source>
        <dbReference type="ARBA" id="ARBA00022692"/>
    </source>
</evidence>
<name>A0A2A5WH62_9GAMM</name>
<keyword evidence="7 9" id="KW-1133">Transmembrane helix</keyword>
<comment type="subunit">
    <text evidence="9">Type II secretion is composed of four main components: the outer membrane complex, the inner membrane complex, the cytoplasmic secretion ATPase and the periplasm-spanning pseudopilus.</text>
</comment>
<keyword evidence="8 9" id="KW-0472">Membrane</keyword>
<evidence type="ECO:0000313" key="11">
    <source>
        <dbReference type="EMBL" id="PDH35741.1"/>
    </source>
</evidence>
<keyword evidence="6 9" id="KW-0812">Transmembrane</keyword>
<evidence type="ECO:0000256" key="5">
    <source>
        <dbReference type="ARBA" id="ARBA00022519"/>
    </source>
</evidence>
<dbReference type="PANTHER" id="PTHR38779:SF2">
    <property type="entry name" value="TYPE II SECRETION SYSTEM PROTEIN I-RELATED"/>
    <property type="match status" value="1"/>
</dbReference>
<proteinExistence type="inferred from homology"/>
<sequence length="156" mass="17268">MVVKADDLAVTRSAPREGVRRGPRKGQCSRQRMSVRGFTLVEVMIALAVFAVVSAALVKSASFTLLQTDTLRERGIAELIASNRLSELRATPRLDNSFPSVGVDRETVTMAGRQWDLTVTTEATEHEFMRRIDIEVARESEPESVVAQLTGFVGRY</sequence>
<evidence type="ECO:0000256" key="1">
    <source>
        <dbReference type="ARBA" id="ARBA00004377"/>
    </source>
</evidence>
<dbReference type="InterPro" id="IPR045584">
    <property type="entry name" value="Pilin-like"/>
</dbReference>
<feature type="domain" description="Type II secretion system protein GspI C-terminal" evidence="10">
    <location>
        <begin position="71"/>
        <end position="153"/>
    </location>
</feature>
<comment type="similarity">
    <text evidence="2 9">Belongs to the GSP I family.</text>
</comment>
<dbReference type="InterPro" id="IPR012902">
    <property type="entry name" value="N_methyl_site"/>
</dbReference>
<dbReference type="GO" id="GO:0015627">
    <property type="term" value="C:type II protein secretion system complex"/>
    <property type="evidence" value="ECO:0007669"/>
    <property type="project" value="UniProtKB-UniRule"/>
</dbReference>
<feature type="transmembrane region" description="Helical" evidence="9">
    <location>
        <begin position="37"/>
        <end position="58"/>
    </location>
</feature>
<keyword evidence="3" id="KW-1003">Cell membrane</keyword>
<comment type="function">
    <text evidence="9">Component of the type II secretion system required for the energy-dependent secretion of extracellular factors such as proteases and toxins from the periplasm.</text>
</comment>
<keyword evidence="5 9" id="KW-0997">Cell inner membrane</keyword>
<evidence type="ECO:0000259" key="10">
    <source>
        <dbReference type="Pfam" id="PF02501"/>
    </source>
</evidence>
<evidence type="ECO:0000256" key="2">
    <source>
        <dbReference type="ARBA" id="ARBA00008358"/>
    </source>
</evidence>
<dbReference type="GO" id="GO:0005886">
    <property type="term" value="C:plasma membrane"/>
    <property type="evidence" value="ECO:0007669"/>
    <property type="project" value="UniProtKB-SubCell"/>
</dbReference>
<evidence type="ECO:0000256" key="8">
    <source>
        <dbReference type="ARBA" id="ARBA00023136"/>
    </source>
</evidence>
<dbReference type="AlphaFoldDB" id="A0A2A5WH62"/>
<dbReference type="PROSITE" id="PS00409">
    <property type="entry name" value="PROKAR_NTER_METHYL"/>
    <property type="match status" value="1"/>
</dbReference>
<dbReference type="Pfam" id="PF07963">
    <property type="entry name" value="N_methyl"/>
    <property type="match status" value="1"/>
</dbReference>
<dbReference type="Pfam" id="PF02501">
    <property type="entry name" value="T2SSI"/>
    <property type="match status" value="1"/>
</dbReference>
<comment type="caution">
    <text evidence="11">The sequence shown here is derived from an EMBL/GenBank/DDBJ whole genome shotgun (WGS) entry which is preliminary data.</text>
</comment>
<dbReference type="SUPFAM" id="SSF54523">
    <property type="entry name" value="Pili subunits"/>
    <property type="match status" value="1"/>
</dbReference>
<organism evidence="11 12">
    <name type="scientific">OM182 bacterium MED-G24</name>
    <dbReference type="NCBI Taxonomy" id="1986255"/>
    <lineage>
        <taxon>Bacteria</taxon>
        <taxon>Pseudomonadati</taxon>
        <taxon>Pseudomonadota</taxon>
        <taxon>Gammaproteobacteria</taxon>
        <taxon>OMG group</taxon>
        <taxon>OM182 clade</taxon>
    </lineage>
</organism>
<evidence type="ECO:0000256" key="7">
    <source>
        <dbReference type="ARBA" id="ARBA00022989"/>
    </source>
</evidence>
<dbReference type="Proteomes" id="UP000219327">
    <property type="component" value="Unassembled WGS sequence"/>
</dbReference>
<dbReference type="Gene3D" id="3.30.1300.30">
    <property type="entry name" value="GSPII I/J protein-like"/>
    <property type="match status" value="1"/>
</dbReference>